<sequence length="62" mass="7022">MNTCHFGGEIKANSSTDIAWDGGTSYQDNSIGKMHKVQERRCATPYSFENRDWLPFVIDSHA</sequence>
<evidence type="ECO:0000313" key="1">
    <source>
        <dbReference type="EMBL" id="EHJ38049.1"/>
    </source>
</evidence>
<organism evidence="1 2">
    <name type="scientific">Leyella stercorea DSM 18206</name>
    <dbReference type="NCBI Taxonomy" id="1002367"/>
    <lineage>
        <taxon>Bacteria</taxon>
        <taxon>Pseudomonadati</taxon>
        <taxon>Bacteroidota</taxon>
        <taxon>Bacteroidia</taxon>
        <taxon>Bacteroidales</taxon>
        <taxon>Prevotellaceae</taxon>
        <taxon>Leyella</taxon>
    </lineage>
</organism>
<dbReference type="EMBL" id="AFZZ01000189">
    <property type="protein sequence ID" value="EHJ38049.1"/>
    <property type="molecule type" value="Genomic_DNA"/>
</dbReference>
<name>G6AZY6_9BACT</name>
<reference evidence="1 2" key="1">
    <citation type="submission" date="2011-08" db="EMBL/GenBank/DDBJ databases">
        <authorList>
            <person name="Weinstock G."/>
            <person name="Sodergren E."/>
            <person name="Clifton S."/>
            <person name="Fulton L."/>
            <person name="Fulton B."/>
            <person name="Courtney L."/>
            <person name="Fronick C."/>
            <person name="Harrison M."/>
            <person name="Strong C."/>
            <person name="Farmer C."/>
            <person name="Delahaunty K."/>
            <person name="Markovic C."/>
            <person name="Hall O."/>
            <person name="Minx P."/>
            <person name="Tomlinson C."/>
            <person name="Mitreva M."/>
            <person name="Hou S."/>
            <person name="Chen J."/>
            <person name="Wollam A."/>
            <person name="Pepin K.H."/>
            <person name="Johnson M."/>
            <person name="Bhonagiri V."/>
            <person name="Zhang X."/>
            <person name="Suruliraj S."/>
            <person name="Warren W."/>
            <person name="Chinwalla A."/>
            <person name="Mardis E.R."/>
            <person name="Wilson R.K."/>
        </authorList>
    </citation>
    <scope>NUCLEOTIDE SEQUENCE [LARGE SCALE GENOMIC DNA]</scope>
    <source>
        <strain evidence="1 2">DSM 18206</strain>
    </source>
</reference>
<gene>
    <name evidence="1" type="ORF">HMPREF0673_02203</name>
</gene>
<comment type="caution">
    <text evidence="1">The sequence shown here is derived from an EMBL/GenBank/DDBJ whole genome shotgun (WGS) entry which is preliminary data.</text>
</comment>
<evidence type="ECO:0000313" key="2">
    <source>
        <dbReference type="Proteomes" id="UP000004407"/>
    </source>
</evidence>
<dbReference type="Proteomes" id="UP000004407">
    <property type="component" value="Unassembled WGS sequence"/>
</dbReference>
<protein>
    <submittedName>
        <fullName evidence="1">Uncharacterized protein</fullName>
    </submittedName>
</protein>
<accession>G6AZY6</accession>
<dbReference type="HOGENOM" id="CLU_2900494_0_0_10"/>
<proteinExistence type="predicted"/>
<dbReference type="AlphaFoldDB" id="G6AZY6"/>